<feature type="region of interest" description="Disordered" evidence="30">
    <location>
        <begin position="434"/>
        <end position="497"/>
    </location>
</feature>
<evidence type="ECO:0000313" key="32">
    <source>
        <dbReference type="EMBL" id="ASU62745.1"/>
    </source>
</evidence>
<dbReference type="Pfam" id="PF00540">
    <property type="entry name" value="Gag_p17"/>
    <property type="match status" value="1"/>
</dbReference>
<keyword evidence="19" id="KW-1043">Host membrane</keyword>
<name>A0A286LFY1_HV1</name>
<protein>
    <recommendedName>
        <fullName evidence="28">Gag polyprotein</fullName>
    </recommendedName>
    <component>
        <recommendedName>
            <fullName evidence="28">Matrix protein p17</fullName>
            <shortName evidence="28">MA</shortName>
        </recommendedName>
    </component>
</protein>
<comment type="subcellular location">
    <molecule>Matrix protein p17</molecule>
    <subcellularLocation>
        <location evidence="28">Virion membrane</location>
        <topology evidence="28">Lipid-anchor</topology>
    </subcellularLocation>
    <subcellularLocation>
        <location evidence="28">Host nucleus</location>
    </subcellularLocation>
    <subcellularLocation>
        <location evidence="28">Host cytoplasm</location>
    </subcellularLocation>
</comment>
<dbReference type="Gene3D" id="1.10.375.10">
    <property type="entry name" value="Human Immunodeficiency Virus Type 1 Capsid Protein"/>
    <property type="match status" value="1"/>
</dbReference>
<dbReference type="InterPro" id="IPR010999">
    <property type="entry name" value="Retrovr_matrix"/>
</dbReference>
<dbReference type="GO" id="GO:0019013">
    <property type="term" value="C:viral nucleocapsid"/>
    <property type="evidence" value="ECO:0007669"/>
    <property type="project" value="UniProtKB-KW"/>
</dbReference>
<evidence type="ECO:0000256" key="24">
    <source>
        <dbReference type="ARBA" id="ARBA00023200"/>
    </source>
</evidence>
<evidence type="ECO:0000256" key="7">
    <source>
        <dbReference type="ARBA" id="ARBA00022561"/>
    </source>
</evidence>
<keyword evidence="4" id="KW-1187">Viral budding via the host ESCRT complexes</keyword>
<dbReference type="Gene3D" id="1.20.5.760">
    <property type="entry name" value="Single helix bin"/>
    <property type="match status" value="1"/>
</dbReference>
<keyword evidence="16 27" id="KW-0863">Zinc-finger</keyword>
<evidence type="ECO:0000256" key="8">
    <source>
        <dbReference type="ARBA" id="ARBA00022562"/>
    </source>
</evidence>
<evidence type="ECO:0000256" key="20">
    <source>
        <dbReference type="ARBA" id="ARBA00022884"/>
    </source>
</evidence>
<evidence type="ECO:0000256" key="30">
    <source>
        <dbReference type="SAM" id="MobiDB-lite"/>
    </source>
</evidence>
<evidence type="ECO:0000256" key="12">
    <source>
        <dbReference type="ARBA" id="ARBA00022707"/>
    </source>
</evidence>
<keyword evidence="23" id="KW-0472">Membrane</keyword>
<dbReference type="GO" id="GO:0008270">
    <property type="term" value="F:zinc ion binding"/>
    <property type="evidence" value="ECO:0007669"/>
    <property type="project" value="UniProtKB-KW"/>
</dbReference>
<gene>
    <name evidence="32" type="primary">gag</name>
</gene>
<dbReference type="GO" id="GO:0003723">
    <property type="term" value="F:RNA binding"/>
    <property type="evidence" value="ECO:0007669"/>
    <property type="project" value="UniProtKB-KW"/>
</dbReference>
<dbReference type="SMART" id="SM00343">
    <property type="entry name" value="ZnF_C2HC"/>
    <property type="match status" value="2"/>
</dbReference>
<dbReference type="GO" id="GO:0075523">
    <property type="term" value="P:viral translational frameshifting"/>
    <property type="evidence" value="ECO:0007669"/>
    <property type="project" value="UniProtKB-KW"/>
</dbReference>
<keyword evidence="12" id="KW-0519">Myristate</keyword>
<comment type="similarity">
    <text evidence="3">Belongs to the primate lentivirus group gag polyprotein family.</text>
</comment>
<evidence type="ECO:0000256" key="13">
    <source>
        <dbReference type="ARBA" id="ARBA00022723"/>
    </source>
</evidence>
<dbReference type="PANTHER" id="PTHR40389">
    <property type="entry name" value="ENDOGENOUS RETROVIRUS GROUP K MEMBER 24 GAG POLYPROTEIN-RELATED"/>
    <property type="match status" value="1"/>
</dbReference>
<dbReference type="SUPFAM" id="SSF47353">
    <property type="entry name" value="Retrovirus capsid dimerization domain-like"/>
    <property type="match status" value="1"/>
</dbReference>
<reference evidence="32" key="1">
    <citation type="journal article" date="2017" name="Sci. Rep.">
        <title>Recent increased identification and transmission of HIV-1 unique recombinant forms in Sweden.</title>
        <authorList>
            <person name="Neogi U."/>
            <person name="Siddik A.B."/>
            <person name="Kalaghatgi P."/>
            <person name="Gisslen M."/>
            <person name="Bratt G."/>
            <person name="Marrone G."/>
            <person name="Sonnerborg A."/>
        </authorList>
    </citation>
    <scope>NUCLEOTIDE SEQUENCE</scope>
    <source>
        <strain evidence="32">016SE</strain>
    </source>
</reference>
<comment type="PTM">
    <molecule>Gag-Pol polyprotein</molecule>
    <text evidence="28">Specific enzymatic cleavages by the viral protease yield mature proteins.</text>
</comment>
<feature type="compositionally biased region" description="Pro residues" evidence="30">
    <location>
        <begin position="450"/>
        <end position="459"/>
    </location>
</feature>
<feature type="domain" description="CCHC-type" evidence="31">
    <location>
        <begin position="386"/>
        <end position="401"/>
    </location>
</feature>
<dbReference type="FunFam" id="1.10.375.10:FF:000001">
    <property type="entry name" value="Gag polyprotein"/>
    <property type="match status" value="1"/>
</dbReference>
<evidence type="ECO:0000256" key="4">
    <source>
        <dbReference type="ARBA" id="ARBA00022462"/>
    </source>
</evidence>
<keyword evidence="6" id="KW-0597">Phosphoprotein</keyword>
<evidence type="ECO:0000256" key="29">
    <source>
        <dbReference type="SAM" id="Coils"/>
    </source>
</evidence>
<dbReference type="Gene3D" id="4.10.60.10">
    <property type="entry name" value="Zinc finger, CCHC-type"/>
    <property type="match status" value="1"/>
</dbReference>
<evidence type="ECO:0000256" key="21">
    <source>
        <dbReference type="ARBA" id="ARBA00023046"/>
    </source>
</evidence>
<dbReference type="PRINTS" id="PR00234">
    <property type="entry name" value="HIV1MATRIX"/>
</dbReference>
<dbReference type="InterPro" id="IPR050195">
    <property type="entry name" value="Primate_lentivir_Gag_pol-like"/>
</dbReference>
<sequence>MGARASVLGGEKLDAWERIRLRPGGKKHYMLKHIVWASRELERFALNPGLLETSNGCKQILKQLHPALNTGSEELKSLYNTVATLYCVHERIAVRDTKEALDKIEEEQNKSQQKTQQAKAADEKVSQNYPIVQNLQGQMVHQALSPRTLNAWVKVIEEKAFSPEIIPMFTALSEGATPQDLNTMLNTVGGHQAAMQMLKDTINEEAAEWDRLHPVHAGPAAPGQMREPRGSDIAGTTSTLQEQIAWMTGNPPVPVGDLYKRWIILGLNKIVRMYSPVSILDIKQGPKEPFRDYVDRFFKTLRAEQATQDVKNWMTDTLLVQNANPDCKTILRALGPGATLEEMMTACQGVGGPSHKARVLAEAMSHANSNILMQKSNFKGPRRIVKCFNCGKEGHIARNCRAPTKKGCWKCGKEGHQMKDCTERQANFLGKIWPSHKGRPGNFLQNRPAPTAPLEPTAPPAESFRFEEPTPAQKLESKDREPLTSLKSLFGNDPLSQ</sequence>
<keyword evidence="22 28" id="KW-0543">Viral nucleoprotein</keyword>
<keyword evidence="24 28" id="KW-1035">Host cytoplasm</keyword>
<keyword evidence="7 28" id="KW-0167">Capsid protein</keyword>
<evidence type="ECO:0000256" key="22">
    <source>
        <dbReference type="ARBA" id="ARBA00023086"/>
    </source>
</evidence>
<evidence type="ECO:0000256" key="25">
    <source>
        <dbReference type="ARBA" id="ARBA00023288"/>
    </source>
</evidence>
<evidence type="ECO:0000256" key="14">
    <source>
        <dbReference type="ARBA" id="ARBA00022737"/>
    </source>
</evidence>
<evidence type="ECO:0000256" key="10">
    <source>
        <dbReference type="ARBA" id="ARBA00022612"/>
    </source>
</evidence>
<dbReference type="Gene3D" id="6.10.250.390">
    <property type="match status" value="1"/>
</dbReference>
<evidence type="ECO:0000256" key="1">
    <source>
        <dbReference type="ARBA" id="ARBA00004425"/>
    </source>
</evidence>
<evidence type="ECO:0000256" key="26">
    <source>
        <dbReference type="ARBA" id="ARBA00037826"/>
    </source>
</evidence>
<evidence type="ECO:0000256" key="3">
    <source>
        <dbReference type="ARBA" id="ARBA00008364"/>
    </source>
</evidence>
<evidence type="ECO:0000256" key="11">
    <source>
        <dbReference type="ARBA" id="ARBA00022637"/>
    </source>
</evidence>
<keyword evidence="29" id="KW-0175">Coiled coil</keyword>
<evidence type="ECO:0000256" key="2">
    <source>
        <dbReference type="ARBA" id="ARBA00004560"/>
    </source>
</evidence>
<dbReference type="Pfam" id="PF08705">
    <property type="entry name" value="Gag_p6"/>
    <property type="match status" value="1"/>
</dbReference>
<comment type="subcellular location">
    <subcellularLocation>
        <location evidence="1">Host cell membrane</location>
        <topology evidence="1">Lipid-anchor</topology>
    </subcellularLocation>
    <subcellularLocation>
        <location evidence="2">Host endosome</location>
        <location evidence="2">Host multivesicular body</location>
    </subcellularLocation>
    <subcellularLocation>
        <location evidence="26">Virion membrane</location>
        <topology evidence="26">Lipid-anchor</topology>
    </subcellularLocation>
    <subcellularLocation>
        <location evidence="28">Virion</location>
    </subcellularLocation>
    <subcellularLocation>
        <location evidence="28">Host cytoplasm</location>
    </subcellularLocation>
    <subcellularLocation>
        <location evidence="28">Host nucleus</location>
    </subcellularLocation>
</comment>
<dbReference type="GO" id="GO:0055036">
    <property type="term" value="C:virion membrane"/>
    <property type="evidence" value="ECO:0007669"/>
    <property type="project" value="UniProtKB-SubCell"/>
</dbReference>
<keyword evidence="9 28" id="KW-0945">Host-virus interaction</keyword>
<dbReference type="InterPro" id="IPR008919">
    <property type="entry name" value="Retrov_capsid_N"/>
</dbReference>
<keyword evidence="18 28" id="KW-0946">Virion</keyword>
<dbReference type="GO" id="GO:0020002">
    <property type="term" value="C:host cell plasma membrane"/>
    <property type="evidence" value="ECO:0007669"/>
    <property type="project" value="UniProtKB-SubCell"/>
</dbReference>
<dbReference type="Pfam" id="PF19317">
    <property type="entry name" value="Gag_p24_C"/>
    <property type="match status" value="1"/>
</dbReference>
<keyword evidence="14" id="KW-0677">Repeat</keyword>
<dbReference type="InterPro" id="IPR012344">
    <property type="entry name" value="Matrix_HIV/RSV_N"/>
</dbReference>
<dbReference type="InterPro" id="IPR001878">
    <property type="entry name" value="Znf_CCHC"/>
</dbReference>
<keyword evidence="11" id="KW-1198">Viral budding</keyword>
<dbReference type="GO" id="GO:0005198">
    <property type="term" value="F:structural molecule activity"/>
    <property type="evidence" value="ECO:0007669"/>
    <property type="project" value="InterPro"/>
</dbReference>
<feature type="domain" description="CCHC-type" evidence="31">
    <location>
        <begin position="408"/>
        <end position="423"/>
    </location>
</feature>
<evidence type="ECO:0000256" key="6">
    <source>
        <dbReference type="ARBA" id="ARBA00022553"/>
    </source>
</evidence>
<keyword evidence="8 28" id="KW-1048">Host nucleus</keyword>
<dbReference type="Gene3D" id="1.10.150.90">
    <property type="entry name" value="Immunodeficiency lentiviruses, gag gene matrix protein p17"/>
    <property type="match status" value="1"/>
</dbReference>
<keyword evidence="17 28" id="KW-0862">Zinc</keyword>
<dbReference type="GO" id="GO:0072494">
    <property type="term" value="C:host multivesicular body"/>
    <property type="evidence" value="ECO:0007669"/>
    <property type="project" value="UniProtKB-SubCell"/>
</dbReference>
<dbReference type="InterPro" id="IPR014817">
    <property type="entry name" value="Gag_p6"/>
</dbReference>
<evidence type="ECO:0000256" key="23">
    <source>
        <dbReference type="ARBA" id="ARBA00023136"/>
    </source>
</evidence>
<evidence type="ECO:0000259" key="31">
    <source>
        <dbReference type="PROSITE" id="PS50158"/>
    </source>
</evidence>
<evidence type="ECO:0000256" key="15">
    <source>
        <dbReference type="ARBA" id="ARBA00022758"/>
    </source>
</evidence>
<evidence type="ECO:0000256" key="18">
    <source>
        <dbReference type="ARBA" id="ARBA00022844"/>
    </source>
</evidence>
<keyword evidence="20 28" id="KW-0694">RNA-binding</keyword>
<dbReference type="Gene3D" id="1.10.1200.30">
    <property type="match status" value="1"/>
</dbReference>
<dbReference type="Pfam" id="PF00098">
    <property type="entry name" value="zf-CCHC"/>
    <property type="match status" value="2"/>
</dbReference>
<dbReference type="SUPFAM" id="SSF57756">
    <property type="entry name" value="Retrovirus zinc finger-like domains"/>
    <property type="match status" value="1"/>
</dbReference>
<evidence type="ECO:0000256" key="27">
    <source>
        <dbReference type="PROSITE-ProRule" id="PRU00047"/>
    </source>
</evidence>
<dbReference type="InterPro" id="IPR045345">
    <property type="entry name" value="Gag_p24_C"/>
</dbReference>
<dbReference type="InterPro" id="IPR036875">
    <property type="entry name" value="Znf_CCHC_sf"/>
</dbReference>
<evidence type="ECO:0000256" key="28">
    <source>
        <dbReference type="RuleBase" id="RU004487"/>
    </source>
</evidence>
<accession>A0A286LFY1</accession>
<dbReference type="PANTHER" id="PTHR40389:SF4">
    <property type="match status" value="1"/>
</dbReference>
<dbReference type="SUPFAM" id="SSF47836">
    <property type="entry name" value="Retroviral matrix proteins"/>
    <property type="match status" value="1"/>
</dbReference>
<dbReference type="InterPro" id="IPR000071">
    <property type="entry name" value="Lentvrl_matrix_N"/>
</dbReference>
<dbReference type="EMBL" id="MF373136">
    <property type="protein sequence ID" value="ASU62745.1"/>
    <property type="molecule type" value="Genomic_DNA"/>
</dbReference>
<evidence type="ECO:0000256" key="17">
    <source>
        <dbReference type="ARBA" id="ARBA00022833"/>
    </source>
</evidence>
<dbReference type="GO" id="GO:0042025">
    <property type="term" value="C:host cell nucleus"/>
    <property type="evidence" value="ECO:0007669"/>
    <property type="project" value="UniProtKB-SubCell"/>
</dbReference>
<organism evidence="32">
    <name type="scientific">Human immunodeficiency virus type 1</name>
    <name type="common">HIV-1</name>
    <dbReference type="NCBI Taxonomy" id="11676"/>
    <lineage>
        <taxon>Viruses</taxon>
        <taxon>Riboviria</taxon>
        <taxon>Pararnavirae</taxon>
        <taxon>Artverviricota</taxon>
        <taxon>Revtraviricetes</taxon>
        <taxon>Ortervirales</taxon>
        <taxon>Retroviridae</taxon>
        <taxon>Orthoretrovirinae</taxon>
        <taxon>Lentivirus</taxon>
        <taxon>Lentivirus humimdef1</taxon>
    </lineage>
</organism>
<dbReference type="PROSITE" id="PS50158">
    <property type="entry name" value="ZF_CCHC"/>
    <property type="match status" value="2"/>
</dbReference>
<keyword evidence="21" id="KW-1039">Host endosome</keyword>
<dbReference type="Pfam" id="PF00607">
    <property type="entry name" value="Gag_p24"/>
    <property type="match status" value="1"/>
</dbReference>
<evidence type="ECO:0000256" key="19">
    <source>
        <dbReference type="ARBA" id="ARBA00022870"/>
    </source>
</evidence>
<evidence type="ECO:0000256" key="5">
    <source>
        <dbReference type="ARBA" id="ARBA00022511"/>
    </source>
</evidence>
<keyword evidence="5" id="KW-1032">Host cell membrane</keyword>
<dbReference type="GO" id="GO:0039702">
    <property type="term" value="P:viral budding via host ESCRT complex"/>
    <property type="evidence" value="ECO:0007669"/>
    <property type="project" value="UniProtKB-KW"/>
</dbReference>
<proteinExistence type="inferred from homology"/>
<keyword evidence="15" id="KW-0688">Ribosomal frameshifting</keyword>
<keyword evidence="10" id="KW-1188">Viral release from host cell</keyword>
<organismHost>
    <name type="scientific">Homo sapiens</name>
    <name type="common">Human</name>
    <dbReference type="NCBI Taxonomy" id="9606"/>
</organismHost>
<keyword evidence="25" id="KW-0449">Lipoprotein</keyword>
<evidence type="ECO:0000256" key="9">
    <source>
        <dbReference type="ARBA" id="ARBA00022581"/>
    </source>
</evidence>
<feature type="coiled-coil region" evidence="29">
    <location>
        <begin position="94"/>
        <end position="124"/>
    </location>
</feature>
<evidence type="ECO:0000256" key="16">
    <source>
        <dbReference type="ARBA" id="ARBA00022771"/>
    </source>
</evidence>
<keyword evidence="13 28" id="KW-0479">Metal-binding</keyword>
<dbReference type="FunFam" id="1.10.1200.30:FF:000001">
    <property type="entry name" value="Gag polyprotein"/>
    <property type="match status" value="1"/>
</dbReference>
<dbReference type="SUPFAM" id="SSF47943">
    <property type="entry name" value="Retrovirus capsid protein, N-terminal core domain"/>
    <property type="match status" value="1"/>
</dbReference>
<dbReference type="FunFam" id="4.10.60.10:FF:000001">
    <property type="entry name" value="Gag polyprotein"/>
    <property type="match status" value="1"/>
</dbReference>
<dbReference type="InterPro" id="IPR008916">
    <property type="entry name" value="Retrov_capsid_C"/>
</dbReference>